<gene>
    <name evidence="2" type="primary">sufD</name>
    <name evidence="2" type="ORF">GT348_05010</name>
</gene>
<dbReference type="EMBL" id="CP047652">
    <property type="protein sequence ID" value="QHI95701.1"/>
    <property type="molecule type" value="Genomic_DNA"/>
</dbReference>
<protein>
    <submittedName>
        <fullName evidence="2">Fe-S cluster assembly protein SufD</fullName>
    </submittedName>
</protein>
<evidence type="ECO:0000313" key="2">
    <source>
        <dbReference type="EMBL" id="QHI95701.1"/>
    </source>
</evidence>
<dbReference type="NCBIfam" id="TIGR01981">
    <property type="entry name" value="sufD"/>
    <property type="match status" value="1"/>
</dbReference>
<proteinExistence type="predicted"/>
<dbReference type="GO" id="GO:0016226">
    <property type="term" value="P:iron-sulfur cluster assembly"/>
    <property type="evidence" value="ECO:0007669"/>
    <property type="project" value="InterPro"/>
</dbReference>
<dbReference type="InterPro" id="IPR055346">
    <property type="entry name" value="Fe-S_cluster_assembly_SufBD"/>
</dbReference>
<sequence>MSNALAWDSFERRAGKKALLTRDNFLPKRKTESWRYTPMQSLSSACLNEAERLNDTLIQTMLNELKLPQAESLVVFANGHRADSHTTLTPSLSFKKDLALKEEISVSPENFSFLLNSSLSQSGLNIIVPAHVKAGTLILVSLTEGGEISTHLRHKIILEEGASLTLLDLSYGNGAYVSNPVFLIECAKDAHLKHIKLQKEGPESHHLAFISASIDEGGNYESFTQQQGAKLARHEVKARLLGEHAIAHVNGVQLGEGQTHHDLTSLIIHEAPHCQSRQTVKTVLSDKATGVFQGKIFVEQKAQKTDGYQMNQALLLSETAQMNSKPELEIYADDVRCSHGATVGALDEEQLFYLQSRGIPKDQARSILIQAFLHESLSLLNESLLREYLIGSLAFHA</sequence>
<dbReference type="Proteomes" id="UP000463975">
    <property type="component" value="Chromosome"/>
</dbReference>
<dbReference type="PANTHER" id="PTHR43575">
    <property type="entry name" value="PROTEIN ABCI7, CHLOROPLASTIC"/>
    <property type="match status" value="1"/>
</dbReference>
<feature type="domain" description="SUF system FeS cluster assembly SufBD core" evidence="1">
    <location>
        <begin position="147"/>
        <end position="372"/>
    </location>
</feature>
<name>A0A6P1NLF4_9PROT</name>
<accession>A0A6P1NLF4</accession>
<dbReference type="InterPro" id="IPR037284">
    <property type="entry name" value="SUF_FeS_clus_asmbl_SufBD_sf"/>
</dbReference>
<dbReference type="InterPro" id="IPR000825">
    <property type="entry name" value="SUF_FeS_clus_asmbl_SufBD_core"/>
</dbReference>
<reference evidence="2 3" key="1">
    <citation type="submission" date="2020-01" db="EMBL/GenBank/DDBJ databases">
        <title>Genome sequencing of strain KACC 21507.</title>
        <authorList>
            <person name="Heo J."/>
            <person name="Kim S.-J."/>
            <person name="Kim J.-S."/>
            <person name="Hong S.-B."/>
            <person name="Kwon S.-W."/>
        </authorList>
    </citation>
    <scope>NUCLEOTIDE SEQUENCE [LARGE SCALE GENOMIC DNA]</scope>
    <source>
        <strain evidence="2 3">KACC 21507</strain>
    </source>
</reference>
<organism evidence="2 3">
    <name type="scientific">Aristophania vespae</name>
    <dbReference type="NCBI Taxonomy" id="2697033"/>
    <lineage>
        <taxon>Bacteria</taxon>
        <taxon>Pseudomonadati</taxon>
        <taxon>Pseudomonadota</taxon>
        <taxon>Alphaproteobacteria</taxon>
        <taxon>Acetobacterales</taxon>
        <taxon>Acetobacteraceae</taxon>
        <taxon>Aristophania</taxon>
    </lineage>
</organism>
<dbReference type="SUPFAM" id="SSF101960">
    <property type="entry name" value="Stabilizer of iron transporter SufD"/>
    <property type="match status" value="1"/>
</dbReference>
<dbReference type="Pfam" id="PF01458">
    <property type="entry name" value="SUFBD_core"/>
    <property type="match status" value="1"/>
</dbReference>
<keyword evidence="3" id="KW-1185">Reference proteome</keyword>
<dbReference type="AlphaFoldDB" id="A0A6P1NLF4"/>
<dbReference type="InterPro" id="IPR011542">
    <property type="entry name" value="SUF_FeS_clus_asmbl_SufD"/>
</dbReference>
<evidence type="ECO:0000313" key="3">
    <source>
        <dbReference type="Proteomes" id="UP000463975"/>
    </source>
</evidence>
<dbReference type="KEGG" id="bomb:GT348_05010"/>
<evidence type="ECO:0000259" key="1">
    <source>
        <dbReference type="Pfam" id="PF01458"/>
    </source>
</evidence>
<dbReference type="RefSeq" id="WP_160618777.1">
    <property type="nucleotide sequence ID" value="NZ_CP047652.1"/>
</dbReference>
<dbReference type="PANTHER" id="PTHR43575:SF1">
    <property type="entry name" value="PROTEIN ABCI7, CHLOROPLASTIC"/>
    <property type="match status" value="1"/>
</dbReference>